<dbReference type="EC" id="6.3.4.13" evidence="4 14"/>
<reference evidence="17" key="1">
    <citation type="submission" date="2024-06" db="EMBL/GenBank/DDBJ databases">
        <authorList>
            <person name="Fan A."/>
            <person name="Zhang F.Y."/>
            <person name="Zhang L."/>
        </authorList>
    </citation>
    <scope>NUCLEOTIDE SEQUENCE</scope>
    <source>
        <strain evidence="17">Y61</strain>
    </source>
</reference>
<keyword evidence="9 15" id="KW-0067">ATP-binding</keyword>
<dbReference type="HAMAP" id="MF_00138">
    <property type="entry name" value="GARS"/>
    <property type="match status" value="1"/>
</dbReference>
<evidence type="ECO:0000256" key="4">
    <source>
        <dbReference type="ARBA" id="ARBA00013255"/>
    </source>
</evidence>
<dbReference type="SMART" id="SM01210">
    <property type="entry name" value="GARS_C"/>
    <property type="match status" value="1"/>
</dbReference>
<evidence type="ECO:0000256" key="6">
    <source>
        <dbReference type="ARBA" id="ARBA00022723"/>
    </source>
</evidence>
<evidence type="ECO:0000256" key="3">
    <source>
        <dbReference type="ARBA" id="ARBA00005174"/>
    </source>
</evidence>
<evidence type="ECO:0000256" key="9">
    <source>
        <dbReference type="ARBA" id="ARBA00022840"/>
    </source>
</evidence>
<dbReference type="InterPro" id="IPR000115">
    <property type="entry name" value="PRibGlycinamide_synth"/>
</dbReference>
<dbReference type="InterPro" id="IPR020559">
    <property type="entry name" value="PRibGlycinamide_synth_CS"/>
</dbReference>
<evidence type="ECO:0000256" key="10">
    <source>
        <dbReference type="ARBA" id="ARBA00023211"/>
    </source>
</evidence>
<dbReference type="InterPro" id="IPR037123">
    <property type="entry name" value="PRibGlycinamide_synth_C_sf"/>
</dbReference>
<dbReference type="GO" id="GO:0009113">
    <property type="term" value="P:purine nucleobase biosynthetic process"/>
    <property type="evidence" value="ECO:0007669"/>
    <property type="project" value="InterPro"/>
</dbReference>
<proteinExistence type="inferred from homology"/>
<dbReference type="GO" id="GO:0004637">
    <property type="term" value="F:phosphoribosylamine-glycine ligase activity"/>
    <property type="evidence" value="ECO:0007669"/>
    <property type="project" value="UniProtKB-UniRule"/>
</dbReference>
<dbReference type="SUPFAM" id="SSF52440">
    <property type="entry name" value="PreATP-grasp domain"/>
    <property type="match status" value="1"/>
</dbReference>
<dbReference type="SMART" id="SM01209">
    <property type="entry name" value="GARS_A"/>
    <property type="match status" value="1"/>
</dbReference>
<evidence type="ECO:0000256" key="13">
    <source>
        <dbReference type="ARBA" id="ARBA00042864"/>
    </source>
</evidence>
<evidence type="ECO:0000256" key="14">
    <source>
        <dbReference type="HAMAP-Rule" id="MF_00138"/>
    </source>
</evidence>
<comment type="cofactor">
    <cofactor evidence="1">
        <name>Mn(2+)</name>
        <dbReference type="ChEBI" id="CHEBI:29035"/>
    </cofactor>
</comment>
<dbReference type="InterPro" id="IPR020561">
    <property type="entry name" value="PRibGlycinamid_synth_ATP-grasp"/>
</dbReference>
<dbReference type="GO" id="GO:0046872">
    <property type="term" value="F:metal ion binding"/>
    <property type="evidence" value="ECO:0007669"/>
    <property type="project" value="UniProtKB-KW"/>
</dbReference>
<accession>A0AAU8IFX1</accession>
<dbReference type="Pfam" id="PF01071">
    <property type="entry name" value="GARS_A"/>
    <property type="match status" value="1"/>
</dbReference>
<dbReference type="Gene3D" id="3.30.1490.20">
    <property type="entry name" value="ATP-grasp fold, A domain"/>
    <property type="match status" value="1"/>
</dbReference>
<dbReference type="Pfam" id="PF02843">
    <property type="entry name" value="GARS_C"/>
    <property type="match status" value="1"/>
</dbReference>
<dbReference type="PANTHER" id="PTHR43472:SF1">
    <property type="entry name" value="PHOSPHORIBOSYLAMINE--GLYCINE LIGASE, CHLOROPLASTIC"/>
    <property type="match status" value="1"/>
</dbReference>
<dbReference type="GO" id="GO:0005524">
    <property type="term" value="F:ATP binding"/>
    <property type="evidence" value="ECO:0007669"/>
    <property type="project" value="UniProtKB-UniRule"/>
</dbReference>
<dbReference type="Gene3D" id="3.90.600.10">
    <property type="entry name" value="Phosphoribosylglycinamide synthetase, C-terminal domain"/>
    <property type="match status" value="1"/>
</dbReference>
<comment type="cofactor">
    <cofactor evidence="2">
        <name>Mg(2+)</name>
        <dbReference type="ChEBI" id="CHEBI:18420"/>
    </cofactor>
</comment>
<dbReference type="InterPro" id="IPR011761">
    <property type="entry name" value="ATP-grasp"/>
</dbReference>
<dbReference type="InterPro" id="IPR016185">
    <property type="entry name" value="PreATP-grasp_dom_sf"/>
</dbReference>
<dbReference type="GO" id="GO:0006189">
    <property type="term" value="P:'de novo' IMP biosynthetic process"/>
    <property type="evidence" value="ECO:0007669"/>
    <property type="project" value="UniProtKB-UniRule"/>
</dbReference>
<comment type="pathway">
    <text evidence="3 14">Purine metabolism; IMP biosynthesis via de novo pathway; N(1)-(5-phospho-D-ribosyl)glycinamide from 5-phospho-alpha-D-ribose 1-diphosphate: step 2/2.</text>
</comment>
<dbReference type="FunFam" id="3.30.1490.20:FF:000006">
    <property type="entry name" value="phosphoribosylamine--glycine ligase, chloroplastic-like"/>
    <property type="match status" value="1"/>
</dbReference>
<keyword evidence="10" id="KW-0464">Manganese</keyword>
<evidence type="ECO:0000256" key="11">
    <source>
        <dbReference type="ARBA" id="ARBA00038345"/>
    </source>
</evidence>
<keyword evidence="8 14" id="KW-0658">Purine biosynthesis</keyword>
<keyword evidence="7 15" id="KW-0547">Nucleotide-binding</keyword>
<evidence type="ECO:0000256" key="8">
    <source>
        <dbReference type="ARBA" id="ARBA00022755"/>
    </source>
</evidence>
<gene>
    <name evidence="14 17" type="primary">purD</name>
    <name evidence="17" type="ORF">ABNN70_01055</name>
</gene>
<dbReference type="InterPro" id="IPR013815">
    <property type="entry name" value="ATP_grasp_subdomain_1"/>
</dbReference>
<dbReference type="SUPFAM" id="SSF56059">
    <property type="entry name" value="Glutathione synthetase ATP-binding domain-like"/>
    <property type="match status" value="1"/>
</dbReference>
<dbReference type="NCBIfam" id="TIGR00877">
    <property type="entry name" value="purD"/>
    <property type="match status" value="1"/>
</dbReference>
<comment type="catalytic activity">
    <reaction evidence="14">
        <text>5-phospho-beta-D-ribosylamine + glycine + ATP = N(1)-(5-phospho-beta-D-ribosyl)glycinamide + ADP + phosphate + H(+)</text>
        <dbReference type="Rhea" id="RHEA:17453"/>
        <dbReference type="ChEBI" id="CHEBI:15378"/>
        <dbReference type="ChEBI" id="CHEBI:30616"/>
        <dbReference type="ChEBI" id="CHEBI:43474"/>
        <dbReference type="ChEBI" id="CHEBI:57305"/>
        <dbReference type="ChEBI" id="CHEBI:58681"/>
        <dbReference type="ChEBI" id="CHEBI:143788"/>
        <dbReference type="ChEBI" id="CHEBI:456216"/>
        <dbReference type="EC" id="6.3.4.13"/>
    </reaction>
</comment>
<evidence type="ECO:0000256" key="5">
    <source>
        <dbReference type="ARBA" id="ARBA00022598"/>
    </source>
</evidence>
<protein>
    <recommendedName>
        <fullName evidence="4 14">Phosphoribosylamine--glycine ligase</fullName>
        <ecNumber evidence="4 14">6.3.4.13</ecNumber>
    </recommendedName>
    <alternativeName>
        <fullName evidence="14">GARS</fullName>
    </alternativeName>
    <alternativeName>
        <fullName evidence="12 14">Glycinamide ribonucleotide synthetase</fullName>
    </alternativeName>
    <alternativeName>
        <fullName evidence="13 14">Phosphoribosylglycinamide synthetase</fullName>
    </alternativeName>
</protein>
<feature type="domain" description="ATP-grasp" evidence="16">
    <location>
        <begin position="107"/>
        <end position="313"/>
    </location>
</feature>
<dbReference type="Gene3D" id="3.30.470.20">
    <property type="entry name" value="ATP-grasp fold, B domain"/>
    <property type="match status" value="1"/>
</dbReference>
<keyword evidence="5 14" id="KW-0436">Ligase</keyword>
<evidence type="ECO:0000256" key="1">
    <source>
        <dbReference type="ARBA" id="ARBA00001936"/>
    </source>
</evidence>
<evidence type="ECO:0000313" key="17">
    <source>
        <dbReference type="EMBL" id="XCJ17169.1"/>
    </source>
</evidence>
<dbReference type="Gene3D" id="3.40.50.20">
    <property type="match status" value="1"/>
</dbReference>
<dbReference type="InterPro" id="IPR011054">
    <property type="entry name" value="Rudment_hybrid_motif"/>
</dbReference>
<keyword evidence="6" id="KW-0479">Metal-binding</keyword>
<dbReference type="FunFam" id="3.30.470.20:FF:000018">
    <property type="entry name" value="Trifunctional purine biosynthetic protein adenosine-3"/>
    <property type="match status" value="1"/>
</dbReference>
<dbReference type="PROSITE" id="PS00184">
    <property type="entry name" value="GARS"/>
    <property type="match status" value="1"/>
</dbReference>
<evidence type="ECO:0000256" key="7">
    <source>
        <dbReference type="ARBA" id="ARBA00022741"/>
    </source>
</evidence>
<dbReference type="Pfam" id="PF02844">
    <property type="entry name" value="GARS_N"/>
    <property type="match status" value="1"/>
</dbReference>
<dbReference type="InterPro" id="IPR020560">
    <property type="entry name" value="PRibGlycinamide_synth_C-dom"/>
</dbReference>
<dbReference type="SUPFAM" id="SSF51246">
    <property type="entry name" value="Rudiment single hybrid motif"/>
    <property type="match status" value="1"/>
</dbReference>
<dbReference type="FunFam" id="3.40.50.20:FF:000006">
    <property type="entry name" value="Phosphoribosylamine--glycine ligase, chloroplastic"/>
    <property type="match status" value="1"/>
</dbReference>
<dbReference type="RefSeq" id="WP_353948471.1">
    <property type="nucleotide sequence ID" value="NZ_CP159510.1"/>
</dbReference>
<dbReference type="PROSITE" id="PS50975">
    <property type="entry name" value="ATP_GRASP"/>
    <property type="match status" value="1"/>
</dbReference>
<dbReference type="EMBL" id="CP159510">
    <property type="protein sequence ID" value="XCJ17169.1"/>
    <property type="molecule type" value="Genomic_DNA"/>
</dbReference>
<dbReference type="AlphaFoldDB" id="A0AAU8IFX1"/>
<name>A0AAU8IFX1_9BACL</name>
<evidence type="ECO:0000256" key="15">
    <source>
        <dbReference type="PROSITE-ProRule" id="PRU00409"/>
    </source>
</evidence>
<evidence type="ECO:0000256" key="2">
    <source>
        <dbReference type="ARBA" id="ARBA00001946"/>
    </source>
</evidence>
<sequence length="423" mass="44703">MNILIVGGGGREHAMAWKVAQSTLVDKLYAAPGSDGIASVAECAPIDVMDFQGLADFAETHDVDLTLVGPEQPLVGGIVDYFSARGLKIFGPSKAAARIEGSKSFAKALMKNNQIPTSHYQTFTDYQQAGDYLQQVGAPIVLKADGLAAGKGVIVAMTMAEAEQGLKAIMKDRKFADAGARVVIEEYLAGDEFSLMALVNGETVTPLAIAQDHKRAFDGDKGPNTGGMGAYSPVPQIPGKIANEAVQTILKPAASGMVQEGCPFTGVLYAGLMLTKDGPKVIEFNCRFGDPETQVVLPRLESDLVQVVLDVMDGGQPALSWSDKTAVGVVLATAGYPGSYPKGRKLGDLGALPGAALLFHAGTKKNGEDWLTSGGRVLLVTRLGDDLRTTRDAVNKDLERIATDDVFFRKDIGHRALEAAEKP</sequence>
<evidence type="ECO:0000256" key="12">
    <source>
        <dbReference type="ARBA" id="ARBA00042242"/>
    </source>
</evidence>
<organism evidence="17">
    <name type="scientific">Sporolactobacillus sp. Y61</name>
    <dbReference type="NCBI Taxonomy" id="3160863"/>
    <lineage>
        <taxon>Bacteria</taxon>
        <taxon>Bacillati</taxon>
        <taxon>Bacillota</taxon>
        <taxon>Bacilli</taxon>
        <taxon>Bacillales</taxon>
        <taxon>Sporolactobacillaceae</taxon>
        <taxon>Sporolactobacillus</taxon>
    </lineage>
</organism>
<dbReference type="PANTHER" id="PTHR43472">
    <property type="entry name" value="PHOSPHORIBOSYLAMINE--GLYCINE LIGASE"/>
    <property type="match status" value="1"/>
</dbReference>
<comment type="similarity">
    <text evidence="11 14">Belongs to the GARS family.</text>
</comment>
<dbReference type="InterPro" id="IPR020562">
    <property type="entry name" value="PRibGlycinamide_synth_N"/>
</dbReference>
<evidence type="ECO:0000259" key="16">
    <source>
        <dbReference type="PROSITE" id="PS50975"/>
    </source>
</evidence>